<dbReference type="SUPFAM" id="SSF48452">
    <property type="entry name" value="TPR-like"/>
    <property type="match status" value="1"/>
</dbReference>
<keyword evidence="5" id="KW-1185">Reference proteome</keyword>
<dbReference type="Proteomes" id="UP000032452">
    <property type="component" value="Unassembled WGS sequence"/>
</dbReference>
<dbReference type="InterPro" id="IPR011990">
    <property type="entry name" value="TPR-like_helical_dom_sf"/>
</dbReference>
<dbReference type="RefSeq" id="WP_052672441.1">
    <property type="nucleotide sequence ID" value="NZ_CAWMDP010000015.1"/>
</dbReference>
<dbReference type="InterPro" id="IPR051685">
    <property type="entry name" value="Ycf3/AcsC/BcsC/TPR_MFPF"/>
</dbReference>
<dbReference type="AlphaFoldDB" id="A0A0D8ZPF4"/>
<evidence type="ECO:0000256" key="1">
    <source>
        <dbReference type="ARBA" id="ARBA00022737"/>
    </source>
</evidence>
<organism evidence="4 5">
    <name type="scientific">Aliterella atlantica CENA595</name>
    <dbReference type="NCBI Taxonomy" id="1618023"/>
    <lineage>
        <taxon>Bacteria</taxon>
        <taxon>Bacillati</taxon>
        <taxon>Cyanobacteriota</taxon>
        <taxon>Cyanophyceae</taxon>
        <taxon>Chroococcidiopsidales</taxon>
        <taxon>Aliterellaceae</taxon>
        <taxon>Aliterella</taxon>
    </lineage>
</organism>
<name>A0A0D8ZPF4_9CYAN</name>
<evidence type="ECO:0000313" key="4">
    <source>
        <dbReference type="EMBL" id="KJH70374.1"/>
    </source>
</evidence>
<dbReference type="InterPro" id="IPR048173">
    <property type="entry name" value="Sll0314-like"/>
</dbReference>
<evidence type="ECO:0000256" key="2">
    <source>
        <dbReference type="ARBA" id="ARBA00022803"/>
    </source>
</evidence>
<dbReference type="PATRIC" id="fig|1618023.3.peg.1046"/>
<dbReference type="PANTHER" id="PTHR44943">
    <property type="entry name" value="CELLULOSE SYNTHASE OPERON PROTEIN C"/>
    <property type="match status" value="1"/>
</dbReference>
<reference evidence="4 5" key="1">
    <citation type="submission" date="2015-02" db="EMBL/GenBank/DDBJ databases">
        <title>Draft genome of a novel marine cyanobacterium (Chroococcales) isolated from South Atlantic Ocean.</title>
        <authorList>
            <person name="Rigonato J."/>
            <person name="Alvarenga D.O."/>
            <person name="Branco L.H."/>
            <person name="Varani A.M."/>
            <person name="Brandini F.P."/>
            <person name="Fiore M.F."/>
        </authorList>
    </citation>
    <scope>NUCLEOTIDE SEQUENCE [LARGE SCALE GENOMIC DNA]</scope>
    <source>
        <strain evidence="4 5">CENA595</strain>
    </source>
</reference>
<dbReference type="EMBL" id="JYON01000023">
    <property type="protein sequence ID" value="KJH70374.1"/>
    <property type="molecule type" value="Genomic_DNA"/>
</dbReference>
<comment type="caution">
    <text evidence="4">The sequence shown here is derived from an EMBL/GenBank/DDBJ whole genome shotgun (WGS) entry which is preliminary data.</text>
</comment>
<dbReference type="NCBIfam" id="NF041522">
    <property type="entry name" value="TPR_sll0314"/>
    <property type="match status" value="1"/>
</dbReference>
<dbReference type="OrthoDB" id="505056at2"/>
<gene>
    <name evidence="4" type="ORF">UH38_18055</name>
</gene>
<dbReference type="STRING" id="1618023.UH38_18055"/>
<accession>A0A0D8ZPF4</accession>
<feature type="repeat" description="TPR" evidence="3">
    <location>
        <begin position="202"/>
        <end position="235"/>
    </location>
</feature>
<dbReference type="InterPro" id="IPR019734">
    <property type="entry name" value="TPR_rpt"/>
</dbReference>
<protein>
    <submittedName>
        <fullName evidence="4">Tetratricopeptide TPR_2</fullName>
    </submittedName>
</protein>
<evidence type="ECO:0000313" key="5">
    <source>
        <dbReference type="Proteomes" id="UP000032452"/>
    </source>
</evidence>
<keyword evidence="1" id="KW-0677">Repeat</keyword>
<dbReference type="PANTHER" id="PTHR44943:SF8">
    <property type="entry name" value="TPR REPEAT-CONTAINING PROTEIN MJ0263"/>
    <property type="match status" value="1"/>
</dbReference>
<dbReference type="PROSITE" id="PS50005">
    <property type="entry name" value="TPR"/>
    <property type="match status" value="1"/>
</dbReference>
<keyword evidence="2 3" id="KW-0802">TPR repeat</keyword>
<dbReference type="Gene3D" id="1.25.40.10">
    <property type="entry name" value="Tetratricopeptide repeat domain"/>
    <property type="match status" value="1"/>
</dbReference>
<sequence length="299" mass="33217">MQKFQLFGAIAATTVAFTFNFSINPSLADPFRTNNQHQIGDKTEAAFKAIFQDGNYQAAQRYLKQAETTEPNEPLAYAMRASLAYSLDKNLTSFTTYGNKTLETAQRLIPSDPLRGNLYAGVGYFLQGASILARDGTVKGTPEALSKLRLVYQHLDKAEAVSASDPEINLLRGYMDLMLAVNLPFSNPDQAIARLENANPTYLAERGLAIGYRDLKQYDKALESVNKALTITANNPELFYLKGQILAEHSKKQNDRTMLTEAIANFDKAIAKKAQLPANLTKQIERERRLASNRLTNPT</sequence>
<evidence type="ECO:0000256" key="3">
    <source>
        <dbReference type="PROSITE-ProRule" id="PRU00339"/>
    </source>
</evidence>
<proteinExistence type="predicted"/>